<protein>
    <submittedName>
        <fullName evidence="6">Unannotated protein</fullName>
    </submittedName>
</protein>
<evidence type="ECO:0000256" key="1">
    <source>
        <dbReference type="ARBA" id="ARBA00004196"/>
    </source>
</evidence>
<reference evidence="6" key="1">
    <citation type="submission" date="2020-05" db="EMBL/GenBank/DDBJ databases">
        <authorList>
            <person name="Chiriac C."/>
            <person name="Salcher M."/>
            <person name="Ghai R."/>
            <person name="Kavagutti S V."/>
        </authorList>
    </citation>
    <scope>NUCLEOTIDE SEQUENCE</scope>
</reference>
<evidence type="ECO:0000256" key="2">
    <source>
        <dbReference type="ARBA" id="ARBA00022748"/>
    </source>
</evidence>
<keyword evidence="3" id="KW-1015">Disulfide bond</keyword>
<evidence type="ECO:0000256" key="3">
    <source>
        <dbReference type="ARBA" id="ARBA00023157"/>
    </source>
</evidence>
<dbReference type="InterPro" id="IPR000866">
    <property type="entry name" value="AhpC/TSA"/>
</dbReference>
<proteinExistence type="predicted"/>
<evidence type="ECO:0000256" key="4">
    <source>
        <dbReference type="ARBA" id="ARBA00023284"/>
    </source>
</evidence>
<dbReference type="PANTHER" id="PTHR42852:SF6">
    <property type="entry name" value="THIOL:DISULFIDE INTERCHANGE PROTEIN DSBE"/>
    <property type="match status" value="1"/>
</dbReference>
<dbReference type="InterPro" id="IPR013766">
    <property type="entry name" value="Thioredoxin_domain"/>
</dbReference>
<dbReference type="InterPro" id="IPR036249">
    <property type="entry name" value="Thioredoxin-like_sf"/>
</dbReference>
<accession>A0A6J5YJ68</accession>
<feature type="domain" description="Thioredoxin" evidence="5">
    <location>
        <begin position="26"/>
        <end position="176"/>
    </location>
</feature>
<dbReference type="PANTHER" id="PTHR42852">
    <property type="entry name" value="THIOL:DISULFIDE INTERCHANGE PROTEIN DSBE"/>
    <property type="match status" value="1"/>
</dbReference>
<gene>
    <name evidence="6" type="ORF">UFOPK3775_00056</name>
</gene>
<evidence type="ECO:0000259" key="5">
    <source>
        <dbReference type="PROSITE" id="PS51352"/>
    </source>
</evidence>
<organism evidence="6">
    <name type="scientific">freshwater metagenome</name>
    <dbReference type="NCBI Taxonomy" id="449393"/>
    <lineage>
        <taxon>unclassified sequences</taxon>
        <taxon>metagenomes</taxon>
        <taxon>ecological metagenomes</taxon>
    </lineage>
</organism>
<dbReference type="PROSITE" id="PS51352">
    <property type="entry name" value="THIOREDOXIN_2"/>
    <property type="match status" value="1"/>
</dbReference>
<dbReference type="GO" id="GO:0016491">
    <property type="term" value="F:oxidoreductase activity"/>
    <property type="evidence" value="ECO:0007669"/>
    <property type="project" value="InterPro"/>
</dbReference>
<dbReference type="Pfam" id="PF00578">
    <property type="entry name" value="AhpC-TSA"/>
    <property type="match status" value="1"/>
</dbReference>
<sequence>MNRLRVSAIAVLLLLSLSACGEEAKQVTGTLAPCTSIATIKAVEKSILTECLDGGVGVDVSKIKGPAIINVWGSWCKPCKDELPIFKEFYAELDPSIQLIGVDVEETSINAGRKFALEQGISWPNLFDRDGQTRAFFGMGVPVTWFISSDGKMVSKHIGVITSINQLRELTEKAFGKR</sequence>
<comment type="subcellular location">
    <subcellularLocation>
        <location evidence="1">Cell envelope</location>
    </subcellularLocation>
</comment>
<dbReference type="SUPFAM" id="SSF52833">
    <property type="entry name" value="Thioredoxin-like"/>
    <property type="match status" value="1"/>
</dbReference>
<name>A0A6J5YJ68_9ZZZZ</name>
<dbReference type="GO" id="GO:0030313">
    <property type="term" value="C:cell envelope"/>
    <property type="evidence" value="ECO:0007669"/>
    <property type="project" value="UniProtKB-SubCell"/>
</dbReference>
<dbReference type="InterPro" id="IPR050553">
    <property type="entry name" value="Thioredoxin_ResA/DsbE_sf"/>
</dbReference>
<evidence type="ECO:0000313" key="6">
    <source>
        <dbReference type="EMBL" id="CAB4329806.1"/>
    </source>
</evidence>
<keyword evidence="4" id="KW-0676">Redox-active center</keyword>
<dbReference type="AlphaFoldDB" id="A0A6J5YJ68"/>
<keyword evidence="2" id="KW-0201">Cytochrome c-type biogenesis</keyword>
<dbReference type="GO" id="GO:0016209">
    <property type="term" value="F:antioxidant activity"/>
    <property type="evidence" value="ECO:0007669"/>
    <property type="project" value="InterPro"/>
</dbReference>
<dbReference type="EMBL" id="CAESAK010000004">
    <property type="protein sequence ID" value="CAB4329806.1"/>
    <property type="molecule type" value="Genomic_DNA"/>
</dbReference>
<dbReference type="Gene3D" id="3.40.30.10">
    <property type="entry name" value="Glutaredoxin"/>
    <property type="match status" value="1"/>
</dbReference>
<dbReference type="GO" id="GO:0017004">
    <property type="term" value="P:cytochrome complex assembly"/>
    <property type="evidence" value="ECO:0007669"/>
    <property type="project" value="UniProtKB-KW"/>
</dbReference>
<dbReference type="CDD" id="cd02966">
    <property type="entry name" value="TlpA_like_family"/>
    <property type="match status" value="1"/>
</dbReference>
<dbReference type="PROSITE" id="PS51257">
    <property type="entry name" value="PROKAR_LIPOPROTEIN"/>
    <property type="match status" value="1"/>
</dbReference>